<comment type="catalytic activity">
    <reaction evidence="9">
        <text>[ribosomal protein uS12]-L-proline + 2-oxoglutarate + O2 = [ribosomal protein uS12]-(3S)-3-hydroxy-L-proline + succinate + CO2</text>
        <dbReference type="Rhea" id="RHEA:54156"/>
        <dbReference type="Rhea" id="RHEA-COMP:13816"/>
        <dbReference type="Rhea" id="RHEA-COMP:13818"/>
        <dbReference type="ChEBI" id="CHEBI:15379"/>
        <dbReference type="ChEBI" id="CHEBI:16526"/>
        <dbReference type="ChEBI" id="CHEBI:16810"/>
        <dbReference type="ChEBI" id="CHEBI:30031"/>
        <dbReference type="ChEBI" id="CHEBI:50342"/>
        <dbReference type="ChEBI" id="CHEBI:85428"/>
    </reaction>
</comment>
<dbReference type="GO" id="GO:0005737">
    <property type="term" value="C:cytoplasm"/>
    <property type="evidence" value="ECO:0007669"/>
    <property type="project" value="TreeGrafter"/>
</dbReference>
<dbReference type="InterPro" id="IPR051842">
    <property type="entry name" value="uS12_prolyl_hydroxylase"/>
</dbReference>
<evidence type="ECO:0000313" key="13">
    <source>
        <dbReference type="Proteomes" id="UP001258017"/>
    </source>
</evidence>
<feature type="region of interest" description="Disordered" evidence="10">
    <location>
        <begin position="393"/>
        <end position="474"/>
    </location>
</feature>
<comment type="cofactor">
    <cofactor evidence="1">
        <name>L-ascorbate</name>
        <dbReference type="ChEBI" id="CHEBI:38290"/>
    </cofactor>
</comment>
<evidence type="ECO:0000256" key="6">
    <source>
        <dbReference type="ARBA" id="ARBA00023002"/>
    </source>
</evidence>
<dbReference type="Proteomes" id="UP001258017">
    <property type="component" value="Unassembled WGS sequence"/>
</dbReference>
<evidence type="ECO:0000256" key="8">
    <source>
        <dbReference type="ARBA" id="ARBA00029938"/>
    </source>
</evidence>
<dbReference type="InterPro" id="IPR019601">
    <property type="entry name" value="Oxoglutarate/Fe-dep_Oase_C"/>
</dbReference>
<reference evidence="12" key="1">
    <citation type="submission" date="2021-08" db="EMBL/GenBank/DDBJ databases">
        <authorList>
            <person name="Misof B."/>
            <person name="Oliver O."/>
            <person name="Podsiadlowski L."/>
            <person name="Donath A."/>
            <person name="Peters R."/>
            <person name="Mayer C."/>
            <person name="Rust J."/>
            <person name="Gunkel S."/>
            <person name="Lesny P."/>
            <person name="Martin S."/>
            <person name="Oeyen J.P."/>
            <person name="Petersen M."/>
            <person name="Panagiotis P."/>
            <person name="Wilbrandt J."/>
            <person name="Tanja T."/>
        </authorList>
    </citation>
    <scope>NUCLEOTIDE SEQUENCE</scope>
    <source>
        <strain evidence="12">GBR_01_08_01A</strain>
        <tissue evidence="12">Thorax + abdomen</tissue>
    </source>
</reference>
<dbReference type="Pfam" id="PF13661">
    <property type="entry name" value="2OG-FeII_Oxy_4"/>
    <property type="match status" value="1"/>
</dbReference>
<comment type="similarity">
    <text evidence="2">Belongs to the TPA1 family.</text>
</comment>
<accession>A0AAD9RRW0</accession>
<reference evidence="12" key="2">
    <citation type="journal article" date="2023" name="Commun. Biol.">
        <title>Intrasexual cuticular hydrocarbon dimorphism in a wasp sheds light on hydrocarbon biosynthesis genes in Hymenoptera.</title>
        <authorList>
            <person name="Moris V.C."/>
            <person name="Podsiadlowski L."/>
            <person name="Martin S."/>
            <person name="Oeyen J.P."/>
            <person name="Donath A."/>
            <person name="Petersen M."/>
            <person name="Wilbrandt J."/>
            <person name="Misof B."/>
            <person name="Liedtke D."/>
            <person name="Thamm M."/>
            <person name="Scheiner R."/>
            <person name="Schmitt T."/>
            <person name="Niehuis O."/>
        </authorList>
    </citation>
    <scope>NUCLEOTIDE SEQUENCE</scope>
    <source>
        <strain evidence="12">GBR_01_08_01A</strain>
    </source>
</reference>
<keyword evidence="3" id="KW-0479">Metal-binding</keyword>
<dbReference type="GO" id="GO:0006449">
    <property type="term" value="P:regulation of translational termination"/>
    <property type="evidence" value="ECO:0007669"/>
    <property type="project" value="TreeGrafter"/>
</dbReference>
<comment type="caution">
    <text evidence="12">The sequence shown here is derived from an EMBL/GenBank/DDBJ whole genome shotgun (WGS) entry which is preliminary data.</text>
</comment>
<keyword evidence="5" id="KW-0223">Dioxygenase</keyword>
<dbReference type="Gene3D" id="2.60.120.620">
    <property type="entry name" value="q2cbj1_9rhob like domain"/>
    <property type="match status" value="3"/>
</dbReference>
<evidence type="ECO:0000256" key="4">
    <source>
        <dbReference type="ARBA" id="ARBA00022896"/>
    </source>
</evidence>
<dbReference type="GO" id="GO:0031543">
    <property type="term" value="F:peptidyl-proline dioxygenase activity"/>
    <property type="evidence" value="ECO:0007669"/>
    <property type="project" value="UniProtKB-ARBA"/>
</dbReference>
<organism evidence="12 13">
    <name type="scientific">Odynerus spinipes</name>
    <dbReference type="NCBI Taxonomy" id="1348599"/>
    <lineage>
        <taxon>Eukaryota</taxon>
        <taxon>Metazoa</taxon>
        <taxon>Ecdysozoa</taxon>
        <taxon>Arthropoda</taxon>
        <taxon>Hexapoda</taxon>
        <taxon>Insecta</taxon>
        <taxon>Pterygota</taxon>
        <taxon>Neoptera</taxon>
        <taxon>Endopterygota</taxon>
        <taxon>Hymenoptera</taxon>
        <taxon>Apocrita</taxon>
        <taxon>Aculeata</taxon>
        <taxon>Vespoidea</taxon>
        <taxon>Vespidae</taxon>
        <taxon>Eumeninae</taxon>
        <taxon>Odynerus</taxon>
    </lineage>
</organism>
<dbReference type="InterPro" id="IPR039558">
    <property type="entry name" value="TPA1/OFD1_N"/>
</dbReference>
<name>A0AAD9RRW0_9HYME</name>
<dbReference type="EMBL" id="JAIFRP010000026">
    <property type="protein sequence ID" value="KAK2584812.1"/>
    <property type="molecule type" value="Genomic_DNA"/>
</dbReference>
<keyword evidence="6" id="KW-0560">Oxidoreductase</keyword>
<dbReference type="InterPro" id="IPR006620">
    <property type="entry name" value="Pro_4_hyd_alph"/>
</dbReference>
<feature type="region of interest" description="Disordered" evidence="10">
    <location>
        <begin position="496"/>
        <end position="533"/>
    </location>
</feature>
<evidence type="ECO:0000256" key="5">
    <source>
        <dbReference type="ARBA" id="ARBA00022964"/>
    </source>
</evidence>
<dbReference type="PANTHER" id="PTHR12117:SF0">
    <property type="entry name" value="PROLYL 3-HYDROXYLASE OGFOD1"/>
    <property type="match status" value="1"/>
</dbReference>
<dbReference type="PANTHER" id="PTHR12117">
    <property type="entry name" value="HISTONE ACETYLTRANSFERASE COMPLEX"/>
    <property type="match status" value="1"/>
</dbReference>
<gene>
    <name evidence="12" type="ORF">KPH14_007125</name>
</gene>
<dbReference type="GO" id="GO:0005506">
    <property type="term" value="F:iron ion binding"/>
    <property type="evidence" value="ECO:0007669"/>
    <property type="project" value="InterPro"/>
</dbReference>
<proteinExistence type="inferred from homology"/>
<sequence>MSTKDLAEEEPMPKRLRHCVISDHVYNEEFEELLHGNWCNYRDIKSGNLEVISKPFRVCKISNFLASEEFIDGLKTELLDVKCRRSSIDLYQFEQTGDLAYVDSPNLQLLYTAFQIELAIWMERNTKIELNNKISMSSSCYCDTDYLLCHDDNMGERRIAYILYLSKDWTAADGGALDLFDTDEHGLPRNVVRSLVPEYNSLVFFEVADNSYHQVAEVTSAEKSRWSINGWFEGPLRKSNRLPRPEIVLNYIEPTDMDIEIGSWITLCYLLPDIVKEIQQDIEHESYTFLSKFLIEDVYKKLLAEITSEIICWKKVGPADVRNYEVADEETLPEFLKSFYNVFKSISMFRLLKHYTELDLVPVQETMKPKMTIELQRWSQGCYTLISDKSTTKETSIASNTETNTTGEKKESDIKNENNKEPRAKDIEKTKEKEADKLEQSIACKSSEDSQSTKSHSGNKKNTPRMECNTPLSDKEYEDIDDEDVQKVIVKKKKLKKVRPKKKETESQTSSSDLEDSPTSPEDILDRSDSEVSDIGDYLSDPLDYLMEVQEEAAQENETYEPGSLDVIMQFHTGHVPEEQTIDYVDPKEKEGALIHVPPKDNHLCLVYKTLSTCRVHKYVNHYCQDYFYNLVCTYYE</sequence>
<evidence type="ECO:0000256" key="10">
    <source>
        <dbReference type="SAM" id="MobiDB-lite"/>
    </source>
</evidence>
<feature type="compositionally biased region" description="Basic and acidic residues" evidence="10">
    <location>
        <begin position="407"/>
        <end position="439"/>
    </location>
</feature>
<dbReference type="PROSITE" id="PS51471">
    <property type="entry name" value="FE2OG_OXY"/>
    <property type="match status" value="1"/>
</dbReference>
<dbReference type="Pfam" id="PF10637">
    <property type="entry name" value="Ofd1_CTDD"/>
    <property type="match status" value="1"/>
</dbReference>
<evidence type="ECO:0000256" key="9">
    <source>
        <dbReference type="ARBA" id="ARBA00047444"/>
    </source>
</evidence>
<evidence type="ECO:0000256" key="3">
    <source>
        <dbReference type="ARBA" id="ARBA00022723"/>
    </source>
</evidence>
<dbReference type="SMART" id="SM00702">
    <property type="entry name" value="P4Hc"/>
    <property type="match status" value="1"/>
</dbReference>
<feature type="domain" description="Fe2OG dioxygenase" evidence="11">
    <location>
        <begin position="132"/>
        <end position="234"/>
    </location>
</feature>
<keyword evidence="4" id="KW-0847">Vitamin C</keyword>
<dbReference type="AlphaFoldDB" id="A0AAD9RRW0"/>
<keyword evidence="13" id="KW-1185">Reference proteome</keyword>
<dbReference type="InterPro" id="IPR005123">
    <property type="entry name" value="Oxoglu/Fe-dep_dioxygenase_dom"/>
</dbReference>
<protein>
    <recommendedName>
        <fullName evidence="8">uS12 prolyl 3-hydroxylase</fullName>
    </recommendedName>
</protein>
<evidence type="ECO:0000256" key="1">
    <source>
        <dbReference type="ARBA" id="ARBA00001961"/>
    </source>
</evidence>
<evidence type="ECO:0000259" key="11">
    <source>
        <dbReference type="PROSITE" id="PS51471"/>
    </source>
</evidence>
<evidence type="ECO:0000313" key="12">
    <source>
        <dbReference type="EMBL" id="KAK2584812.1"/>
    </source>
</evidence>
<evidence type="ECO:0000256" key="7">
    <source>
        <dbReference type="ARBA" id="ARBA00023004"/>
    </source>
</evidence>
<dbReference type="GO" id="GO:0031418">
    <property type="term" value="F:L-ascorbic acid binding"/>
    <property type="evidence" value="ECO:0007669"/>
    <property type="project" value="UniProtKB-KW"/>
</dbReference>
<keyword evidence="7" id="KW-0408">Iron</keyword>
<evidence type="ECO:0000256" key="2">
    <source>
        <dbReference type="ARBA" id="ARBA00007443"/>
    </source>
</evidence>